<dbReference type="InterPro" id="IPR001638">
    <property type="entry name" value="Solute-binding_3/MltF_N"/>
</dbReference>
<proteinExistence type="inferred from homology"/>
<evidence type="ECO:0000256" key="4">
    <source>
        <dbReference type="ARBA" id="ARBA00022729"/>
    </source>
</evidence>
<evidence type="ECO:0000313" key="8">
    <source>
        <dbReference type="Proteomes" id="UP001469365"/>
    </source>
</evidence>
<evidence type="ECO:0000256" key="1">
    <source>
        <dbReference type="ARBA" id="ARBA00004418"/>
    </source>
</evidence>
<keyword evidence="8" id="KW-1185">Reference proteome</keyword>
<reference evidence="7 8" key="1">
    <citation type="submission" date="2024-04" db="EMBL/GenBank/DDBJ databases">
        <title>draft genome sequnece of Paenibacillus filicis.</title>
        <authorList>
            <person name="Kim D.-U."/>
        </authorList>
    </citation>
    <scope>NUCLEOTIDE SEQUENCE [LARGE SCALE GENOMIC DNA]</scope>
    <source>
        <strain evidence="7 8">KACC14197</strain>
    </source>
</reference>
<comment type="similarity">
    <text evidence="2">Belongs to the bacterial solute-binding protein SsuA/TauA family.</text>
</comment>
<dbReference type="Pfam" id="PF09084">
    <property type="entry name" value="NMT1"/>
    <property type="match status" value="1"/>
</dbReference>
<dbReference type="PANTHER" id="PTHR30024">
    <property type="entry name" value="ALIPHATIC SULFONATES-BINDING PROTEIN-RELATED"/>
    <property type="match status" value="1"/>
</dbReference>
<evidence type="ECO:0000256" key="2">
    <source>
        <dbReference type="ARBA" id="ARBA00010742"/>
    </source>
</evidence>
<dbReference type="Proteomes" id="UP001469365">
    <property type="component" value="Unassembled WGS sequence"/>
</dbReference>
<dbReference type="InterPro" id="IPR010068">
    <property type="entry name" value="Peri-bd_TauA"/>
</dbReference>
<accession>A0ABU9DPZ9</accession>
<name>A0ABU9DPZ9_9BACL</name>
<protein>
    <submittedName>
        <fullName evidence="7">Aliphatic sulfonate ABC transporter substrate-binding protein</fullName>
    </submittedName>
</protein>
<dbReference type="SMART" id="SM00062">
    <property type="entry name" value="PBPb"/>
    <property type="match status" value="1"/>
</dbReference>
<feature type="domain" description="Solute-binding protein family 3/N-terminal" evidence="6">
    <location>
        <begin position="55"/>
        <end position="273"/>
    </location>
</feature>
<keyword evidence="4 5" id="KW-0732">Signal</keyword>
<dbReference type="CDD" id="cd13560">
    <property type="entry name" value="PBP2_taurine"/>
    <property type="match status" value="1"/>
</dbReference>
<comment type="subcellular location">
    <subcellularLocation>
        <location evidence="1">Periplasm</location>
    </subcellularLocation>
</comment>
<evidence type="ECO:0000259" key="6">
    <source>
        <dbReference type="SMART" id="SM00062"/>
    </source>
</evidence>
<feature type="signal peptide" evidence="5">
    <location>
        <begin position="1"/>
        <end position="30"/>
    </location>
</feature>
<sequence length="360" mass="38617">MNMIQQIPAARLAARLFIPLLILLIAAACSNPGGTDKTTKSSGQPAGQAQGLPGEIRIGYQVSPNGELVAKALGLAEKQFPGVKISWLKFESGRDVNTAMASGSIDFGLVGTPPGASGIAQGLPDEIYYIHDVIGESEALVVQEKSSISKLQDVKGKTIATTFGSTSHFSLLSALKQEGIDLKTVKLIDMQAPDLLAAWQRGDIDGAYTWQPVQSKLLAEKGRIIITSKEVANKGALTGEFGVVHKDFIAKYPDAVKTYIKVLDAGTKYYRDHPQEAAEALSKELGLTPQETLKAMKEITVLDASEQTSPKYMGTPDKPGEFASLLKATADFLVEQKSIKQAPELSVFTKAIRNDLYAKP</sequence>
<evidence type="ECO:0000256" key="3">
    <source>
        <dbReference type="ARBA" id="ARBA00022448"/>
    </source>
</evidence>
<feature type="chain" id="PRO_5047024753" evidence="5">
    <location>
        <begin position="31"/>
        <end position="360"/>
    </location>
</feature>
<evidence type="ECO:0000256" key="5">
    <source>
        <dbReference type="SAM" id="SignalP"/>
    </source>
</evidence>
<dbReference type="NCBIfam" id="TIGR01728">
    <property type="entry name" value="SsuA_fam"/>
    <property type="match status" value="1"/>
</dbReference>
<dbReference type="RefSeq" id="WP_341417453.1">
    <property type="nucleotide sequence ID" value="NZ_JBBPCC010000014.1"/>
</dbReference>
<dbReference type="Gene3D" id="3.40.190.10">
    <property type="entry name" value="Periplasmic binding protein-like II"/>
    <property type="match status" value="2"/>
</dbReference>
<dbReference type="PANTHER" id="PTHR30024:SF47">
    <property type="entry name" value="TAURINE-BINDING PERIPLASMIC PROTEIN"/>
    <property type="match status" value="1"/>
</dbReference>
<organism evidence="7 8">
    <name type="scientific">Paenibacillus filicis</name>
    <dbReference type="NCBI Taxonomy" id="669464"/>
    <lineage>
        <taxon>Bacteria</taxon>
        <taxon>Bacillati</taxon>
        <taxon>Bacillota</taxon>
        <taxon>Bacilli</taxon>
        <taxon>Bacillales</taxon>
        <taxon>Paenibacillaceae</taxon>
        <taxon>Paenibacillus</taxon>
    </lineage>
</organism>
<dbReference type="SUPFAM" id="SSF53850">
    <property type="entry name" value="Periplasmic binding protein-like II"/>
    <property type="match status" value="1"/>
</dbReference>
<comment type="caution">
    <text evidence="7">The sequence shown here is derived from an EMBL/GenBank/DDBJ whole genome shotgun (WGS) entry which is preliminary data.</text>
</comment>
<evidence type="ECO:0000313" key="7">
    <source>
        <dbReference type="EMBL" id="MEK8130321.1"/>
    </source>
</evidence>
<dbReference type="EMBL" id="JBBPCC010000014">
    <property type="protein sequence ID" value="MEK8130321.1"/>
    <property type="molecule type" value="Genomic_DNA"/>
</dbReference>
<keyword evidence="3" id="KW-0813">Transport</keyword>
<dbReference type="InterPro" id="IPR015168">
    <property type="entry name" value="SsuA/THI5"/>
</dbReference>
<gene>
    <name evidence="7" type="ORF">WMW72_20660</name>
</gene>
<dbReference type="InterPro" id="IPR010067">
    <property type="entry name" value="ABC_SsuA_sub-bd"/>
</dbReference>